<protein>
    <submittedName>
        <fullName evidence="1">Uncharacterized protein</fullName>
    </submittedName>
</protein>
<keyword evidence="2" id="KW-1185">Reference proteome</keyword>
<proteinExistence type="predicted"/>
<dbReference type="AlphaFoldDB" id="A0AAD6D7F4"/>
<sequence length="76" mass="8595">MCQLNILDYAKLPGGCGHLWIQSVEQCSEAEENATRCKVLCEDLTRKVIVPKTSLFTRVRNFFKGGDGIVRKPIRL</sequence>
<dbReference type="Proteomes" id="UP001220324">
    <property type="component" value="Unassembled WGS sequence"/>
</dbReference>
<reference evidence="1 2" key="1">
    <citation type="journal article" date="2023" name="IMA Fungus">
        <title>Comparative genomic study of the Penicillium genus elucidates a diverse pangenome and 15 lateral gene transfer events.</title>
        <authorList>
            <person name="Petersen C."/>
            <person name="Sorensen T."/>
            <person name="Nielsen M.R."/>
            <person name="Sondergaard T.E."/>
            <person name="Sorensen J.L."/>
            <person name="Fitzpatrick D.A."/>
            <person name="Frisvad J.C."/>
            <person name="Nielsen K.L."/>
        </authorList>
    </citation>
    <scope>NUCLEOTIDE SEQUENCE [LARGE SCALE GENOMIC DNA]</scope>
    <source>
        <strain evidence="1 2">IBT 35679</strain>
    </source>
</reference>
<name>A0AAD6D7F4_9EURO</name>
<accession>A0AAD6D7F4</accession>
<evidence type="ECO:0000313" key="1">
    <source>
        <dbReference type="EMBL" id="KAJ5557216.1"/>
    </source>
</evidence>
<dbReference type="EMBL" id="JAQIZZ010000001">
    <property type="protein sequence ID" value="KAJ5557216.1"/>
    <property type="molecule type" value="Genomic_DNA"/>
</dbReference>
<comment type="caution">
    <text evidence="1">The sequence shown here is derived from an EMBL/GenBank/DDBJ whole genome shotgun (WGS) entry which is preliminary data.</text>
</comment>
<organism evidence="1 2">
    <name type="scientific">Penicillium frequentans</name>
    <dbReference type="NCBI Taxonomy" id="3151616"/>
    <lineage>
        <taxon>Eukaryota</taxon>
        <taxon>Fungi</taxon>
        <taxon>Dikarya</taxon>
        <taxon>Ascomycota</taxon>
        <taxon>Pezizomycotina</taxon>
        <taxon>Eurotiomycetes</taxon>
        <taxon>Eurotiomycetidae</taxon>
        <taxon>Eurotiales</taxon>
        <taxon>Aspergillaceae</taxon>
        <taxon>Penicillium</taxon>
    </lineage>
</organism>
<gene>
    <name evidence="1" type="ORF">N7494_001131</name>
</gene>
<evidence type="ECO:0000313" key="2">
    <source>
        <dbReference type="Proteomes" id="UP001220324"/>
    </source>
</evidence>